<feature type="domain" description="Mechanosensitive ion channel protein 2/3 C-terminal" evidence="4">
    <location>
        <begin position="136"/>
        <end position="175"/>
    </location>
</feature>
<keyword evidence="7" id="KW-1185">Reference proteome</keyword>
<dbReference type="Proteomes" id="UP001227230">
    <property type="component" value="Chromosome 11"/>
</dbReference>
<dbReference type="PANTHER" id="PTHR43634">
    <property type="entry name" value="OW CONDUCTANCE MECHANOSENSITIVE CHANNEL"/>
    <property type="match status" value="1"/>
</dbReference>
<comment type="similarity">
    <text evidence="2">Belongs to the MscS (TC 1.A.23) family.</text>
</comment>
<feature type="domain" description="Mechanosensitive channel protein 2/3 transmembrane" evidence="5">
    <location>
        <begin position="22"/>
        <end position="75"/>
    </location>
</feature>
<comment type="subcellular location">
    <subcellularLocation>
        <location evidence="1">Membrane</location>
        <topology evidence="1">Multi-pass membrane protein</topology>
    </subcellularLocation>
</comment>
<reference evidence="6 7" key="1">
    <citation type="journal article" date="2023" name="Hortic Res">
        <title>The complete reference genome for grapevine (Vitis vinifera L.) genetics and breeding.</title>
        <authorList>
            <person name="Shi X."/>
            <person name="Cao S."/>
            <person name="Wang X."/>
            <person name="Huang S."/>
            <person name="Wang Y."/>
            <person name="Liu Z."/>
            <person name="Liu W."/>
            <person name="Leng X."/>
            <person name="Peng Y."/>
            <person name="Wang N."/>
            <person name="Wang Y."/>
            <person name="Ma Z."/>
            <person name="Xu X."/>
            <person name="Zhang F."/>
            <person name="Xue H."/>
            <person name="Zhong H."/>
            <person name="Wang Y."/>
            <person name="Zhang K."/>
            <person name="Velt A."/>
            <person name="Avia K."/>
            <person name="Holtgrawe D."/>
            <person name="Grimplet J."/>
            <person name="Matus J.T."/>
            <person name="Ware D."/>
            <person name="Wu X."/>
            <person name="Wang H."/>
            <person name="Liu C."/>
            <person name="Fang Y."/>
            <person name="Rustenholz C."/>
            <person name="Cheng Z."/>
            <person name="Xiao H."/>
            <person name="Zhou Y."/>
        </authorList>
    </citation>
    <scope>NUCLEOTIDE SEQUENCE [LARGE SCALE GENOMIC DNA]</scope>
    <source>
        <strain evidence="7">cv. Pinot noir / PN40024</strain>
        <tissue evidence="6">Leaf</tissue>
    </source>
</reference>
<dbReference type="EMBL" id="CP126658">
    <property type="protein sequence ID" value="WJZ98491.1"/>
    <property type="molecule type" value="Genomic_DNA"/>
</dbReference>
<keyword evidence="3" id="KW-1133">Transmembrane helix</keyword>
<name>A0ABY9CTF8_VITVI</name>
<feature type="transmembrane region" description="Helical" evidence="3">
    <location>
        <begin position="43"/>
        <end position="62"/>
    </location>
</feature>
<dbReference type="PANTHER" id="PTHR43634:SF2">
    <property type="entry name" value="LOW CONDUCTANCE MECHANOSENSITIVE CHANNEL YNAI"/>
    <property type="match status" value="1"/>
</dbReference>
<keyword evidence="3" id="KW-0472">Membrane</keyword>
<proteinExistence type="inferred from homology"/>
<protein>
    <submittedName>
        <fullName evidence="6">Uncharacterized protein</fullName>
    </submittedName>
</protein>
<keyword evidence="3" id="KW-0812">Transmembrane</keyword>
<dbReference type="Gene3D" id="2.30.30.60">
    <property type="match status" value="1"/>
</dbReference>
<evidence type="ECO:0000256" key="1">
    <source>
        <dbReference type="ARBA" id="ARBA00004141"/>
    </source>
</evidence>
<dbReference type="InterPro" id="IPR045042">
    <property type="entry name" value="YnaI-like"/>
</dbReference>
<dbReference type="InterPro" id="IPR057483">
    <property type="entry name" value="MSL2/3_TM_dom"/>
</dbReference>
<dbReference type="Pfam" id="PF24956">
    <property type="entry name" value="Msl2-3_C"/>
    <property type="match status" value="1"/>
</dbReference>
<gene>
    <name evidence="6" type="ORF">VitviT2T_017007</name>
</gene>
<dbReference type="InterPro" id="IPR023408">
    <property type="entry name" value="MscS_beta-dom_sf"/>
</dbReference>
<evidence type="ECO:0000259" key="5">
    <source>
        <dbReference type="Pfam" id="PF25237"/>
    </source>
</evidence>
<evidence type="ECO:0000256" key="2">
    <source>
        <dbReference type="ARBA" id="ARBA00008017"/>
    </source>
</evidence>
<accession>A0ABY9CTF8</accession>
<evidence type="ECO:0000313" key="6">
    <source>
        <dbReference type="EMBL" id="WJZ98491.1"/>
    </source>
</evidence>
<evidence type="ECO:0000313" key="7">
    <source>
        <dbReference type="Proteomes" id="UP001227230"/>
    </source>
</evidence>
<sequence length="309" mass="35071">MSSIKTVLWGIGIKPRELPPYFVSRAANSSDARTIGFQFTRKVVYIAIWVAAISLFMELLGFSTQKWLTTRGLGTPFFVNEWIQTRIEGYEVFGTVEHVGWWSSTIIRGDDREVVHIPKHKFTVNVVRNLSQKTHWHIKTHFAIGHLDVNKIDNIIVDMHKVLAKNPQVEQQAMLLDLLRVVNHHQACLAIPIRTVQKEYNMANIEMENIPFADDNIQQGVNPYQSSDKDNLLVLKSNSSIPSRGVTYFTSTVKKLATQNSSIWKFDRNGTADINVGSSKSLHVLASSHNSRQWGGFTNGVLLKRYPTQ</sequence>
<dbReference type="InterPro" id="IPR056876">
    <property type="entry name" value="Msl2-3_C"/>
</dbReference>
<dbReference type="Pfam" id="PF25237">
    <property type="entry name" value="MSL2_3"/>
    <property type="match status" value="1"/>
</dbReference>
<evidence type="ECO:0000259" key="4">
    <source>
        <dbReference type="Pfam" id="PF24956"/>
    </source>
</evidence>
<evidence type="ECO:0000256" key="3">
    <source>
        <dbReference type="SAM" id="Phobius"/>
    </source>
</evidence>
<organism evidence="6 7">
    <name type="scientific">Vitis vinifera</name>
    <name type="common">Grape</name>
    <dbReference type="NCBI Taxonomy" id="29760"/>
    <lineage>
        <taxon>Eukaryota</taxon>
        <taxon>Viridiplantae</taxon>
        <taxon>Streptophyta</taxon>
        <taxon>Embryophyta</taxon>
        <taxon>Tracheophyta</taxon>
        <taxon>Spermatophyta</taxon>
        <taxon>Magnoliopsida</taxon>
        <taxon>eudicotyledons</taxon>
        <taxon>Gunneridae</taxon>
        <taxon>Pentapetalae</taxon>
        <taxon>rosids</taxon>
        <taxon>Vitales</taxon>
        <taxon>Vitaceae</taxon>
        <taxon>Viteae</taxon>
        <taxon>Vitis</taxon>
    </lineage>
</organism>